<accession>A0AAJ0U5Z8</accession>
<dbReference type="Gene3D" id="2.60.40.1470">
    <property type="entry name" value="ApaG domain"/>
    <property type="match status" value="1"/>
</dbReference>
<dbReference type="PROSITE" id="PS51087">
    <property type="entry name" value="APAG"/>
    <property type="match status" value="1"/>
</dbReference>
<evidence type="ECO:0000256" key="2">
    <source>
        <dbReference type="HAMAP-Rule" id="MF_00791"/>
    </source>
</evidence>
<sequence length="130" mass="14422">MEHAENDPRYQIHVSAQTRYLPEQSDPDAKRFTFAYTITIRNAGSESAKLLNRHWIVTDANGKTQEVRGAGVVGEQPHLQPGESFEYTSGTQIETPLGSMHGSYDMIADDGTRFDAVIQPFSLGDRSGLH</sequence>
<dbReference type="Pfam" id="PF04379">
    <property type="entry name" value="DUF525"/>
    <property type="match status" value="1"/>
</dbReference>
<proteinExistence type="inferred from homology"/>
<dbReference type="NCBIfam" id="NF003967">
    <property type="entry name" value="PRK05461.1"/>
    <property type="match status" value="1"/>
</dbReference>
<reference evidence="4" key="1">
    <citation type="submission" date="2017-08" db="EMBL/GenBank/DDBJ databases">
        <authorList>
            <person name="Imhoff J.F."/>
            <person name="Rahn T."/>
            <person name="Kuenzel S."/>
            <person name="Neulinger S.C."/>
        </authorList>
    </citation>
    <scope>NUCLEOTIDE SEQUENCE</scope>
    <source>
        <strain evidence="4">DSM 11080</strain>
    </source>
</reference>
<dbReference type="Proteomes" id="UP001296776">
    <property type="component" value="Unassembled WGS sequence"/>
</dbReference>
<evidence type="ECO:0000313" key="5">
    <source>
        <dbReference type="Proteomes" id="UP001296776"/>
    </source>
</evidence>
<dbReference type="InterPro" id="IPR036767">
    <property type="entry name" value="ApaG_sf"/>
</dbReference>
<comment type="caution">
    <text evidence="4">The sequence shown here is derived from an EMBL/GenBank/DDBJ whole genome shotgun (WGS) entry which is preliminary data.</text>
</comment>
<dbReference type="RefSeq" id="WP_200347201.1">
    <property type="nucleotide sequence ID" value="NZ_NRSJ01000030.1"/>
</dbReference>
<name>A0AAJ0U5Z8_9GAMM</name>
<dbReference type="AlphaFoldDB" id="A0AAJ0U5Z8"/>
<dbReference type="HAMAP" id="MF_00791">
    <property type="entry name" value="ApaG"/>
    <property type="match status" value="1"/>
</dbReference>
<evidence type="ECO:0000313" key="4">
    <source>
        <dbReference type="EMBL" id="MBK1705909.1"/>
    </source>
</evidence>
<evidence type="ECO:0000259" key="3">
    <source>
        <dbReference type="PROSITE" id="PS51087"/>
    </source>
</evidence>
<dbReference type="InterPro" id="IPR023065">
    <property type="entry name" value="Uncharacterised_ApaG"/>
</dbReference>
<dbReference type="InterPro" id="IPR007474">
    <property type="entry name" value="ApaG_domain"/>
</dbReference>
<dbReference type="SUPFAM" id="SSF110069">
    <property type="entry name" value="ApaG-like"/>
    <property type="match status" value="1"/>
</dbReference>
<evidence type="ECO:0000256" key="1">
    <source>
        <dbReference type="ARBA" id="ARBA00017693"/>
    </source>
</evidence>
<keyword evidence="5" id="KW-1185">Reference proteome</keyword>
<reference evidence="4" key="2">
    <citation type="journal article" date="2020" name="Microorganisms">
        <title>Osmotic Adaptation and Compatible Solute Biosynthesis of Phototrophic Bacteria as Revealed from Genome Analyses.</title>
        <authorList>
            <person name="Imhoff J.F."/>
            <person name="Rahn T."/>
            <person name="Kunzel S."/>
            <person name="Keller A."/>
            <person name="Neulinger S.C."/>
        </authorList>
    </citation>
    <scope>NUCLEOTIDE SEQUENCE</scope>
    <source>
        <strain evidence="4">DSM 11080</strain>
    </source>
</reference>
<dbReference type="InterPro" id="IPR050718">
    <property type="entry name" value="ApaG-like"/>
</dbReference>
<gene>
    <name evidence="2" type="primary">apaG</name>
    <name evidence="4" type="ORF">CKO40_15440</name>
</gene>
<dbReference type="EMBL" id="NRSJ01000030">
    <property type="protein sequence ID" value="MBK1705909.1"/>
    <property type="molecule type" value="Genomic_DNA"/>
</dbReference>
<dbReference type="PANTHER" id="PTHR47191:SF2">
    <property type="entry name" value="OS05G0170800 PROTEIN"/>
    <property type="match status" value="1"/>
</dbReference>
<protein>
    <recommendedName>
        <fullName evidence="1 2">Protein ApaG</fullName>
    </recommendedName>
</protein>
<dbReference type="PANTHER" id="PTHR47191">
    <property type="entry name" value="OS05G0170800 PROTEIN"/>
    <property type="match status" value="1"/>
</dbReference>
<organism evidence="4 5">
    <name type="scientific">Halochromatium glycolicum</name>
    <dbReference type="NCBI Taxonomy" id="85075"/>
    <lineage>
        <taxon>Bacteria</taxon>
        <taxon>Pseudomonadati</taxon>
        <taxon>Pseudomonadota</taxon>
        <taxon>Gammaproteobacteria</taxon>
        <taxon>Chromatiales</taxon>
        <taxon>Chromatiaceae</taxon>
        <taxon>Halochromatium</taxon>
    </lineage>
</organism>
<feature type="domain" description="ApaG" evidence="3">
    <location>
        <begin position="6"/>
        <end position="130"/>
    </location>
</feature>